<evidence type="ECO:0000313" key="1">
    <source>
        <dbReference type="EnsemblMetazoa" id="AALFPA23_005489.P7012"/>
    </source>
</evidence>
<dbReference type="RefSeq" id="XP_029709589.2">
    <property type="nucleotide sequence ID" value="XM_029853729.2"/>
</dbReference>
<proteinExistence type="predicted"/>
<dbReference type="PANTHER" id="PTHR33173:SF2">
    <property type="entry name" value="MYND-TYPE DOMAIN-CONTAINING PROTEIN"/>
    <property type="match status" value="1"/>
</dbReference>
<dbReference type="RefSeq" id="XP_029720468.2">
    <property type="nucleotide sequence ID" value="XM_029864608.2"/>
</dbReference>
<organism evidence="1 2">
    <name type="scientific">Aedes albopictus</name>
    <name type="common">Asian tiger mosquito</name>
    <name type="synonym">Stegomyia albopicta</name>
    <dbReference type="NCBI Taxonomy" id="7160"/>
    <lineage>
        <taxon>Eukaryota</taxon>
        <taxon>Metazoa</taxon>
        <taxon>Ecdysozoa</taxon>
        <taxon>Arthropoda</taxon>
        <taxon>Hexapoda</taxon>
        <taxon>Insecta</taxon>
        <taxon>Pterygota</taxon>
        <taxon>Neoptera</taxon>
        <taxon>Endopterygota</taxon>
        <taxon>Diptera</taxon>
        <taxon>Nematocera</taxon>
        <taxon>Culicoidea</taxon>
        <taxon>Culicidae</taxon>
        <taxon>Culicinae</taxon>
        <taxon>Aedini</taxon>
        <taxon>Aedes</taxon>
        <taxon>Stegomyia</taxon>
    </lineage>
</organism>
<dbReference type="EnsemblMetazoa" id="AALFPA23_005489.R7012">
    <property type="protein sequence ID" value="AALFPA23_005489.P7012"/>
    <property type="gene ID" value="AALFPA23_005489"/>
</dbReference>
<dbReference type="PANTHER" id="PTHR33173">
    <property type="match status" value="1"/>
</dbReference>
<accession>A0ABM1Y403</accession>
<dbReference type="EnsemblMetazoa" id="AALFPA23_015654.R22802">
    <property type="protein sequence ID" value="AALFPA23_015654.P22802"/>
    <property type="gene ID" value="AALFPA23_015654"/>
</dbReference>
<keyword evidence="2" id="KW-1185">Reference proteome</keyword>
<name>A0ABM1Y403_AEDAL</name>
<reference evidence="1" key="2">
    <citation type="submission" date="2025-05" db="UniProtKB">
        <authorList>
            <consortium name="EnsemblMetazoa"/>
        </authorList>
    </citation>
    <scope>IDENTIFICATION</scope>
    <source>
        <strain evidence="1">Foshan</strain>
    </source>
</reference>
<dbReference type="GeneID" id="115255635"/>
<protein>
    <submittedName>
        <fullName evidence="1">Uncharacterized protein</fullName>
    </submittedName>
</protein>
<dbReference type="Proteomes" id="UP000069940">
    <property type="component" value="Unassembled WGS sequence"/>
</dbReference>
<sequence>MANKSDTIISILSKCSDRLESKPPKGRRYTTAEMDYFTYKYIQGGRAMYEFEQANSVAPDIRTCQRYLHKLTFGVEPDRLRMDDFAKFLQINNFPKAFVLSEDATRITGGIGYDITKNTVYGLVPPLNQYGMPIENFFTATSPKKVMEYLEKYSIGRNLYVVMAQPLSSDSRPFCLMYTCSDNKFKTEDVLRRWAFTEKECEKVGITLACRASDGDARLVQSMLQKMDIPNTDSNPFGAWYTCKYTTNNICIQDPTHLINKLRMRIMRVDKQLIIGSYVVSRAHLVQLLALPRDQHGLTPSDLDTSDKMKFKPVQKITQPRVINLLRTTIPESLATAIYLELMNNIMQSFMNDDMTTEDRVFNVWCGLFFMRAWRRSCVSKHKHIQHCITTNAYWGLEINAHALINSIILCREKGYDLDITLWQSQACESFFRSARSFSSTESTVVNFDMKTFESRLNRIEAKTDIMYKQKDNFTFPRLKNQEKSSKHSQLPTNIQISNVVQKAEIEAKRLLKSLGVKLSVDSFKECIYIRKPKTKPDPQTGNFEFVPVPDEPCEVIRDSDEDLVYDCEELLTGTDVQLHVKDASGFNKRNTFKIRNKNGKIVHVKKSTFIWMLQSETERVSPDRLQRFKELHKNENFVAIFQNIPLQDIRIGEWVLISYTSKLLVCNVYGFIYLSGKRTSYSRTSAPIRCPEEAFARGLGTKGSFFELSFIDGDYILELLDNSEKICIQIENYKSHLTRPEVSAGLLLYGKDSAAYIKAYMDGPVPIF</sequence>
<evidence type="ECO:0000313" key="2">
    <source>
        <dbReference type="Proteomes" id="UP000069940"/>
    </source>
</evidence>
<reference evidence="2" key="1">
    <citation type="journal article" date="2015" name="Proc. Natl. Acad. Sci. U.S.A.">
        <title>Genome sequence of the Asian Tiger mosquito, Aedes albopictus, reveals insights into its biology, genetics, and evolution.</title>
        <authorList>
            <person name="Chen X.G."/>
            <person name="Jiang X."/>
            <person name="Gu J."/>
            <person name="Xu M."/>
            <person name="Wu Y."/>
            <person name="Deng Y."/>
            <person name="Zhang C."/>
            <person name="Bonizzoni M."/>
            <person name="Dermauw W."/>
            <person name="Vontas J."/>
            <person name="Armbruster P."/>
            <person name="Huang X."/>
            <person name="Yang Y."/>
            <person name="Zhang H."/>
            <person name="He W."/>
            <person name="Peng H."/>
            <person name="Liu Y."/>
            <person name="Wu K."/>
            <person name="Chen J."/>
            <person name="Lirakis M."/>
            <person name="Topalis P."/>
            <person name="Van Leeuwen T."/>
            <person name="Hall A.B."/>
            <person name="Jiang X."/>
            <person name="Thorpe C."/>
            <person name="Mueller R.L."/>
            <person name="Sun C."/>
            <person name="Waterhouse R.M."/>
            <person name="Yan G."/>
            <person name="Tu Z.J."/>
            <person name="Fang X."/>
            <person name="James A.A."/>
        </authorList>
    </citation>
    <scope>NUCLEOTIDE SEQUENCE [LARGE SCALE GENOMIC DNA]</scope>
    <source>
        <strain evidence="2">Foshan</strain>
    </source>
</reference>
<dbReference type="GeneID" id="109621574"/>